<gene>
    <name evidence="2" type="ORF">LCGC14_1086200</name>
</gene>
<dbReference type="Gene3D" id="3.40.50.300">
    <property type="entry name" value="P-loop containing nucleotide triphosphate hydrolases"/>
    <property type="match status" value="1"/>
</dbReference>
<proteinExistence type="predicted"/>
<sequence length="831" mass="97862">MTKIEDEFFSLTETQKEFVQKQYKIFRERIKTDEKLMKNKREFDTLLNSRIKDKKLNLTEKDIEDLLHSIQTLSNLDWAYGQIKKALEEKKLLLSEFNEKLYHLFINNGERPEFYKFLIEFRALNQIGLVTSSQISCFINNEKNPLYTDQQWSIVTEYLKIPKSNKSFLIQEDPDFYKNLYPFEKRFLYKIYILSKLRDYINSLDSEPFDFFQLSRFLWRIYDEQKKSKREVEVEDVDVDSIEINHSDLINQILEVWERLLPKIPKIEEKKRVRFDLIAEKKRTAEITKKVKSFIVDPSASETEFISFWNELYSAQRVSRASRVILANQTDSGAFDVEKLKRTLKEIIESDEYKTEWEHKTYISGARKTLWELFGVLHPDKPIVNNCSRHGLDYLLNQKTVDDYYEIRKAIEKFKKDYLDKIGHVTSSSDIPEEIRSSIYEEIDKLFNVIHKAKMDDYEKAGDTDAKKLFELVSKLKGTYKLSTSFDGLEIESEIEAENLIFENKNKLINRINTALKTGKNVILIGPPGTGKTKLATVICDSLKGKGNYKFCTATSDWSTFDTIGGYRLQKDKTLKFEPGLFLQCFIKKDKPDNRKWLIIDELNRADIDKAFGALFSLLTGENVTLSFIQDDKQIELMADYKSTNFESETYRYYIPEDFRIIGTMNTYDKSSLYEMSYAFMRRFAFIMVDIPIIQSINPQLIEKYIKCWEKLDIEIDPALPSELSELWKCVIKSKRKIGPAIIRDIYFYIKNTEPRDYVGAITMYILPQFEGLLERDIIDAVKALRKLNIILSEYRDELNEYSAEFFNIDPNLLKEKEKVVVEEVVNPDSE</sequence>
<name>A0A0F9MDW7_9ZZZZ</name>
<accession>A0A0F9MDW7</accession>
<dbReference type="Pfam" id="PF07728">
    <property type="entry name" value="AAA_5"/>
    <property type="match status" value="1"/>
</dbReference>
<dbReference type="PANTHER" id="PTHR37291">
    <property type="entry name" value="5-METHYLCYTOSINE-SPECIFIC RESTRICTION ENZYME B"/>
    <property type="match status" value="1"/>
</dbReference>
<dbReference type="SUPFAM" id="SSF52540">
    <property type="entry name" value="P-loop containing nucleoside triphosphate hydrolases"/>
    <property type="match status" value="1"/>
</dbReference>
<protein>
    <recommendedName>
        <fullName evidence="1">AAA+ ATPase domain-containing protein</fullName>
    </recommendedName>
</protein>
<dbReference type="InterPro" id="IPR011704">
    <property type="entry name" value="ATPase_dyneun-rel_AAA"/>
</dbReference>
<dbReference type="GO" id="GO:0016887">
    <property type="term" value="F:ATP hydrolysis activity"/>
    <property type="evidence" value="ECO:0007669"/>
    <property type="project" value="InterPro"/>
</dbReference>
<dbReference type="InterPro" id="IPR027417">
    <property type="entry name" value="P-loop_NTPase"/>
</dbReference>
<reference evidence="2" key="1">
    <citation type="journal article" date="2015" name="Nature">
        <title>Complex archaea that bridge the gap between prokaryotes and eukaryotes.</title>
        <authorList>
            <person name="Spang A."/>
            <person name="Saw J.H."/>
            <person name="Jorgensen S.L."/>
            <person name="Zaremba-Niedzwiedzka K."/>
            <person name="Martijn J."/>
            <person name="Lind A.E."/>
            <person name="van Eijk R."/>
            <person name="Schleper C."/>
            <person name="Guy L."/>
            <person name="Ettema T.J."/>
        </authorList>
    </citation>
    <scope>NUCLEOTIDE SEQUENCE</scope>
</reference>
<dbReference type="GO" id="GO:0005524">
    <property type="term" value="F:ATP binding"/>
    <property type="evidence" value="ECO:0007669"/>
    <property type="project" value="InterPro"/>
</dbReference>
<dbReference type="InterPro" id="IPR052934">
    <property type="entry name" value="Methyl-DNA_Rec/Restrict_Enz"/>
</dbReference>
<dbReference type="EMBL" id="LAZR01004790">
    <property type="protein sequence ID" value="KKN05550.1"/>
    <property type="molecule type" value="Genomic_DNA"/>
</dbReference>
<dbReference type="PANTHER" id="PTHR37291:SF1">
    <property type="entry name" value="TYPE IV METHYL-DIRECTED RESTRICTION ENZYME ECOKMCRB SUBUNIT"/>
    <property type="match status" value="1"/>
</dbReference>
<evidence type="ECO:0000313" key="2">
    <source>
        <dbReference type="EMBL" id="KKN05550.1"/>
    </source>
</evidence>
<evidence type="ECO:0000259" key="1">
    <source>
        <dbReference type="SMART" id="SM00382"/>
    </source>
</evidence>
<organism evidence="2">
    <name type="scientific">marine sediment metagenome</name>
    <dbReference type="NCBI Taxonomy" id="412755"/>
    <lineage>
        <taxon>unclassified sequences</taxon>
        <taxon>metagenomes</taxon>
        <taxon>ecological metagenomes</taxon>
    </lineage>
</organism>
<dbReference type="AlphaFoldDB" id="A0A0F9MDW7"/>
<dbReference type="SMART" id="SM00382">
    <property type="entry name" value="AAA"/>
    <property type="match status" value="1"/>
</dbReference>
<dbReference type="InterPro" id="IPR003593">
    <property type="entry name" value="AAA+_ATPase"/>
</dbReference>
<comment type="caution">
    <text evidence="2">The sequence shown here is derived from an EMBL/GenBank/DDBJ whole genome shotgun (WGS) entry which is preliminary data.</text>
</comment>
<feature type="domain" description="AAA+ ATPase" evidence="1">
    <location>
        <begin position="518"/>
        <end position="692"/>
    </location>
</feature>